<evidence type="ECO:0000313" key="1">
    <source>
        <dbReference type="EMBL" id="SMB96452.1"/>
    </source>
</evidence>
<dbReference type="AlphaFoldDB" id="A0A1W1VSV1"/>
<organism evidence="1 2">
    <name type="scientific">Hymenobacter roseosalivarius DSM 11622</name>
    <dbReference type="NCBI Taxonomy" id="645990"/>
    <lineage>
        <taxon>Bacteria</taxon>
        <taxon>Pseudomonadati</taxon>
        <taxon>Bacteroidota</taxon>
        <taxon>Cytophagia</taxon>
        <taxon>Cytophagales</taxon>
        <taxon>Hymenobacteraceae</taxon>
        <taxon>Hymenobacter</taxon>
    </lineage>
</organism>
<name>A0A1W1VSV1_9BACT</name>
<dbReference type="EMBL" id="FWWW01000071">
    <property type="protein sequence ID" value="SMB96452.1"/>
    <property type="molecule type" value="Genomic_DNA"/>
</dbReference>
<accession>A0A1W1VSV1</accession>
<evidence type="ECO:0000313" key="2">
    <source>
        <dbReference type="Proteomes" id="UP000192266"/>
    </source>
</evidence>
<dbReference type="Proteomes" id="UP000192266">
    <property type="component" value="Unassembled WGS sequence"/>
</dbReference>
<keyword evidence="2" id="KW-1185">Reference proteome</keyword>
<reference evidence="1 2" key="1">
    <citation type="submission" date="2017-04" db="EMBL/GenBank/DDBJ databases">
        <authorList>
            <person name="Afonso C.L."/>
            <person name="Miller P.J."/>
            <person name="Scott M.A."/>
            <person name="Spackman E."/>
            <person name="Goraichik I."/>
            <person name="Dimitrov K.M."/>
            <person name="Suarez D.L."/>
            <person name="Swayne D.E."/>
        </authorList>
    </citation>
    <scope>NUCLEOTIDE SEQUENCE [LARGE SCALE GENOMIC DNA]</scope>
    <source>
        <strain evidence="1 2">DSM 11622</strain>
    </source>
</reference>
<proteinExistence type="predicted"/>
<gene>
    <name evidence="1" type="ORF">SAMN00120144_2759</name>
</gene>
<sequence length="38" mass="4282">MTEPFSSLANTILGNRKTGREQLITGNSLWPQYHYGAE</sequence>
<protein>
    <submittedName>
        <fullName evidence="1">Uncharacterized protein</fullName>
    </submittedName>
</protein>
<dbReference type="STRING" id="645990.SAMN00120144_2759"/>